<evidence type="ECO:0000256" key="1">
    <source>
        <dbReference type="SAM" id="Coils"/>
    </source>
</evidence>
<dbReference type="Proteomes" id="UP001152799">
    <property type="component" value="Chromosome 13"/>
</dbReference>
<proteinExistence type="predicted"/>
<keyword evidence="1" id="KW-0175">Coiled coil</keyword>
<feature type="region of interest" description="Disordered" evidence="2">
    <location>
        <begin position="292"/>
        <end position="360"/>
    </location>
</feature>
<name>A0A9N9MHU1_9CUCU</name>
<evidence type="ECO:0000256" key="2">
    <source>
        <dbReference type="SAM" id="MobiDB-lite"/>
    </source>
</evidence>
<reference evidence="3" key="1">
    <citation type="submission" date="2022-01" db="EMBL/GenBank/DDBJ databases">
        <authorList>
            <person name="King R."/>
        </authorList>
    </citation>
    <scope>NUCLEOTIDE SEQUENCE</scope>
</reference>
<dbReference type="AlphaFoldDB" id="A0A9N9MHU1"/>
<organism evidence="3 4">
    <name type="scientific">Ceutorhynchus assimilis</name>
    <name type="common">cabbage seed weevil</name>
    <dbReference type="NCBI Taxonomy" id="467358"/>
    <lineage>
        <taxon>Eukaryota</taxon>
        <taxon>Metazoa</taxon>
        <taxon>Ecdysozoa</taxon>
        <taxon>Arthropoda</taxon>
        <taxon>Hexapoda</taxon>
        <taxon>Insecta</taxon>
        <taxon>Pterygota</taxon>
        <taxon>Neoptera</taxon>
        <taxon>Endopterygota</taxon>
        <taxon>Coleoptera</taxon>
        <taxon>Polyphaga</taxon>
        <taxon>Cucujiformia</taxon>
        <taxon>Curculionidae</taxon>
        <taxon>Ceutorhynchinae</taxon>
        <taxon>Ceutorhynchus</taxon>
    </lineage>
</organism>
<accession>A0A9N9MHU1</accession>
<feature type="coiled-coil region" evidence="1">
    <location>
        <begin position="135"/>
        <end position="169"/>
    </location>
</feature>
<protein>
    <submittedName>
        <fullName evidence="3">Uncharacterized protein</fullName>
    </submittedName>
</protein>
<evidence type="ECO:0000313" key="3">
    <source>
        <dbReference type="EMBL" id="CAG9763442.1"/>
    </source>
</evidence>
<sequence>MDINNLKTNELTYELELRNFANAAQLSVDEKRKLLRGCMKQESSNLSFVDPTNTKPFATDLKGAYETYADLVKAVDKFTGISSEKKKIEDRLTHLSNRINRFIVENDQQITEKASLQTQNLKQTEKLTKQIHLSETNVTKLLKATEKKVQKLEEKNVQLERKVRRNNIILYGLKKQNGDRNLVKDSITKINELLSTNFKVSDINNIYRLGKAPVLIEFLSFLKKSEIFNNPDKLRGLKDTGCAISNDLCEEDRRELNILRKYLKRAKEENKSARIKGLKLEIENKTYTAKELEQLDSASDSSGSELSETTGDETDTESGTEEQKKLSLDTKSSQPARENRKKRKKSNPSPRSTRSNKKSK</sequence>
<dbReference type="OrthoDB" id="6059368at2759"/>
<feature type="compositionally biased region" description="Acidic residues" evidence="2">
    <location>
        <begin position="310"/>
        <end position="320"/>
    </location>
</feature>
<dbReference type="EMBL" id="OU892289">
    <property type="protein sequence ID" value="CAG9763442.1"/>
    <property type="molecule type" value="Genomic_DNA"/>
</dbReference>
<gene>
    <name evidence="3" type="ORF">CEUTPL_LOCUS4106</name>
</gene>
<feature type="compositionally biased region" description="Low complexity" evidence="2">
    <location>
        <begin position="299"/>
        <end position="309"/>
    </location>
</feature>
<evidence type="ECO:0000313" key="4">
    <source>
        <dbReference type="Proteomes" id="UP001152799"/>
    </source>
</evidence>
<keyword evidence="4" id="KW-1185">Reference proteome</keyword>